<dbReference type="OrthoDB" id="3938057at2759"/>
<sequence length="150" mass="16690">MSPQASKQQKSNPKPAANATNVEFSLDVVAALYMVAKEGSGLKGLYETLSAVDGTRTASSFEHQFRPIIKRANELAKEKAEGKVFEGVKPPNKRRFSRRLFVAWLTGLTGKRAEDAMADDVEESPRPDKKRKRVTKVAVPKQEFDEDEPI</sequence>
<name>A0A9P4S569_9PEZI</name>
<organism evidence="2 3">
    <name type="scientific">Patellaria atrata CBS 101060</name>
    <dbReference type="NCBI Taxonomy" id="1346257"/>
    <lineage>
        <taxon>Eukaryota</taxon>
        <taxon>Fungi</taxon>
        <taxon>Dikarya</taxon>
        <taxon>Ascomycota</taxon>
        <taxon>Pezizomycotina</taxon>
        <taxon>Dothideomycetes</taxon>
        <taxon>Dothideomycetes incertae sedis</taxon>
        <taxon>Patellariales</taxon>
        <taxon>Patellariaceae</taxon>
        <taxon>Patellaria</taxon>
    </lineage>
</organism>
<comment type="caution">
    <text evidence="2">The sequence shown here is derived from an EMBL/GenBank/DDBJ whole genome shotgun (WGS) entry which is preliminary data.</text>
</comment>
<dbReference type="AlphaFoldDB" id="A0A9P4S569"/>
<protein>
    <submittedName>
        <fullName evidence="2">Uncharacterized protein</fullName>
    </submittedName>
</protein>
<dbReference type="EMBL" id="MU006103">
    <property type="protein sequence ID" value="KAF2836408.1"/>
    <property type="molecule type" value="Genomic_DNA"/>
</dbReference>
<feature type="region of interest" description="Disordered" evidence="1">
    <location>
        <begin position="114"/>
        <end position="150"/>
    </location>
</feature>
<keyword evidence="3" id="KW-1185">Reference proteome</keyword>
<evidence type="ECO:0000256" key="1">
    <source>
        <dbReference type="SAM" id="MobiDB-lite"/>
    </source>
</evidence>
<evidence type="ECO:0000313" key="2">
    <source>
        <dbReference type="EMBL" id="KAF2836408.1"/>
    </source>
</evidence>
<accession>A0A9P4S569</accession>
<evidence type="ECO:0000313" key="3">
    <source>
        <dbReference type="Proteomes" id="UP000799429"/>
    </source>
</evidence>
<proteinExistence type="predicted"/>
<dbReference type="Proteomes" id="UP000799429">
    <property type="component" value="Unassembled WGS sequence"/>
</dbReference>
<gene>
    <name evidence="2" type="ORF">M501DRAFT_939413</name>
</gene>
<reference evidence="2" key="1">
    <citation type="journal article" date="2020" name="Stud. Mycol.">
        <title>101 Dothideomycetes genomes: a test case for predicting lifestyles and emergence of pathogens.</title>
        <authorList>
            <person name="Haridas S."/>
            <person name="Albert R."/>
            <person name="Binder M."/>
            <person name="Bloem J."/>
            <person name="Labutti K."/>
            <person name="Salamov A."/>
            <person name="Andreopoulos B."/>
            <person name="Baker S."/>
            <person name="Barry K."/>
            <person name="Bills G."/>
            <person name="Bluhm B."/>
            <person name="Cannon C."/>
            <person name="Castanera R."/>
            <person name="Culley D."/>
            <person name="Daum C."/>
            <person name="Ezra D."/>
            <person name="Gonzalez J."/>
            <person name="Henrissat B."/>
            <person name="Kuo A."/>
            <person name="Liang C."/>
            <person name="Lipzen A."/>
            <person name="Lutzoni F."/>
            <person name="Magnuson J."/>
            <person name="Mondo S."/>
            <person name="Nolan M."/>
            <person name="Ohm R."/>
            <person name="Pangilinan J."/>
            <person name="Park H.-J."/>
            <person name="Ramirez L."/>
            <person name="Alfaro M."/>
            <person name="Sun H."/>
            <person name="Tritt A."/>
            <person name="Yoshinaga Y."/>
            <person name="Zwiers L.-H."/>
            <person name="Turgeon B."/>
            <person name="Goodwin S."/>
            <person name="Spatafora J."/>
            <person name="Crous P."/>
            <person name="Grigoriev I."/>
        </authorList>
    </citation>
    <scope>NUCLEOTIDE SEQUENCE</scope>
    <source>
        <strain evidence="2">CBS 101060</strain>
    </source>
</reference>